<organism evidence="2 3">
    <name type="scientific">Candidatus Lachnoclostridium pullistercoris</name>
    <dbReference type="NCBI Taxonomy" id="2838632"/>
    <lineage>
        <taxon>Bacteria</taxon>
        <taxon>Bacillati</taxon>
        <taxon>Bacillota</taxon>
        <taxon>Clostridia</taxon>
        <taxon>Lachnospirales</taxon>
        <taxon>Lachnospiraceae</taxon>
    </lineage>
</organism>
<dbReference type="EMBL" id="DWWL01000041">
    <property type="protein sequence ID" value="HJC47630.1"/>
    <property type="molecule type" value="Genomic_DNA"/>
</dbReference>
<sequence>MARVFLLCVLALEILGLVFFRGGHKDALSFAFPEFFSAHRVFSAYLLAVNAVTFAAFGIDKWKAVRNRKRIRIVTLLALAFLGGAAGGLAAMYLFRHKVRKSYFAVGLPMILMVQVLAVFCVMNI</sequence>
<protein>
    <submittedName>
        <fullName evidence="2">DUF1294 domain-containing protein</fullName>
    </submittedName>
</protein>
<name>A0A9D2PDS5_9FIRM</name>
<dbReference type="InterPro" id="IPR010718">
    <property type="entry name" value="DUF1294"/>
</dbReference>
<comment type="caution">
    <text evidence="2">The sequence shown here is derived from an EMBL/GenBank/DDBJ whole genome shotgun (WGS) entry which is preliminary data.</text>
</comment>
<keyword evidence="1" id="KW-1133">Transmembrane helix</keyword>
<feature type="transmembrane region" description="Helical" evidence="1">
    <location>
        <begin position="40"/>
        <end position="59"/>
    </location>
</feature>
<proteinExistence type="predicted"/>
<evidence type="ECO:0000313" key="2">
    <source>
        <dbReference type="EMBL" id="HJC47630.1"/>
    </source>
</evidence>
<evidence type="ECO:0000313" key="3">
    <source>
        <dbReference type="Proteomes" id="UP000823883"/>
    </source>
</evidence>
<dbReference type="Pfam" id="PF06961">
    <property type="entry name" value="DUF1294"/>
    <property type="match status" value="1"/>
</dbReference>
<dbReference type="Proteomes" id="UP000823883">
    <property type="component" value="Unassembled WGS sequence"/>
</dbReference>
<gene>
    <name evidence="2" type="ORF">IAA04_06225</name>
</gene>
<reference evidence="2" key="2">
    <citation type="submission" date="2021-04" db="EMBL/GenBank/DDBJ databases">
        <authorList>
            <person name="Gilroy R."/>
        </authorList>
    </citation>
    <scope>NUCLEOTIDE SEQUENCE</scope>
    <source>
        <strain evidence="2">CHK183-5548</strain>
    </source>
</reference>
<accession>A0A9D2PDS5</accession>
<evidence type="ECO:0000256" key="1">
    <source>
        <dbReference type="SAM" id="Phobius"/>
    </source>
</evidence>
<keyword evidence="1" id="KW-0472">Membrane</keyword>
<feature type="transmembrane region" description="Helical" evidence="1">
    <location>
        <begin position="71"/>
        <end position="96"/>
    </location>
</feature>
<reference evidence="2" key="1">
    <citation type="journal article" date="2021" name="PeerJ">
        <title>Extensive microbial diversity within the chicken gut microbiome revealed by metagenomics and culture.</title>
        <authorList>
            <person name="Gilroy R."/>
            <person name="Ravi A."/>
            <person name="Getino M."/>
            <person name="Pursley I."/>
            <person name="Horton D.L."/>
            <person name="Alikhan N.F."/>
            <person name="Baker D."/>
            <person name="Gharbi K."/>
            <person name="Hall N."/>
            <person name="Watson M."/>
            <person name="Adriaenssens E.M."/>
            <person name="Foster-Nyarko E."/>
            <person name="Jarju S."/>
            <person name="Secka A."/>
            <person name="Antonio M."/>
            <person name="Oren A."/>
            <person name="Chaudhuri R.R."/>
            <person name="La Ragione R."/>
            <person name="Hildebrand F."/>
            <person name="Pallen M.J."/>
        </authorList>
    </citation>
    <scope>NUCLEOTIDE SEQUENCE</scope>
    <source>
        <strain evidence="2">CHK183-5548</strain>
    </source>
</reference>
<dbReference type="AlphaFoldDB" id="A0A9D2PDS5"/>
<feature type="transmembrane region" description="Helical" evidence="1">
    <location>
        <begin position="102"/>
        <end position="123"/>
    </location>
</feature>
<keyword evidence="1" id="KW-0812">Transmembrane</keyword>